<proteinExistence type="predicted"/>
<evidence type="ECO:0000313" key="3">
    <source>
        <dbReference type="Proteomes" id="UP000630097"/>
    </source>
</evidence>
<name>A0A8J3V8R5_9ACTN</name>
<gene>
    <name evidence="2" type="ORF">Pka01_52200</name>
</gene>
<sequence>MPDTPRLRPSPHGVDGASGQSLPGKEQVRGEVKERVPTPRQPEGKEAPSNGLASMRLPCIPVRQSPPSPQAVITHRFGESPSDLPPTPRVIMHRFEDMGPDLRKSHP</sequence>
<evidence type="ECO:0000256" key="1">
    <source>
        <dbReference type="SAM" id="MobiDB-lite"/>
    </source>
</evidence>
<feature type="region of interest" description="Disordered" evidence="1">
    <location>
        <begin position="1"/>
        <end position="90"/>
    </location>
</feature>
<protein>
    <submittedName>
        <fullName evidence="2">Uncharacterized protein</fullName>
    </submittedName>
</protein>
<reference evidence="2 3" key="1">
    <citation type="submission" date="2021-01" db="EMBL/GenBank/DDBJ databases">
        <title>Whole genome shotgun sequence of Planotetraspora kaengkrachanensis NBRC 104272.</title>
        <authorList>
            <person name="Komaki H."/>
            <person name="Tamura T."/>
        </authorList>
    </citation>
    <scope>NUCLEOTIDE SEQUENCE [LARGE SCALE GENOMIC DNA]</scope>
    <source>
        <strain evidence="2 3">NBRC 104272</strain>
    </source>
</reference>
<feature type="compositionally biased region" description="Basic and acidic residues" evidence="1">
    <location>
        <begin position="26"/>
        <end position="46"/>
    </location>
</feature>
<evidence type="ECO:0000313" key="2">
    <source>
        <dbReference type="EMBL" id="GIG82093.1"/>
    </source>
</evidence>
<dbReference type="Proteomes" id="UP000630097">
    <property type="component" value="Unassembled WGS sequence"/>
</dbReference>
<dbReference type="EMBL" id="BONV01000026">
    <property type="protein sequence ID" value="GIG82093.1"/>
    <property type="molecule type" value="Genomic_DNA"/>
</dbReference>
<comment type="caution">
    <text evidence="2">The sequence shown here is derived from an EMBL/GenBank/DDBJ whole genome shotgun (WGS) entry which is preliminary data.</text>
</comment>
<keyword evidence="3" id="KW-1185">Reference proteome</keyword>
<organism evidence="2 3">
    <name type="scientific">Planotetraspora kaengkrachanensis</name>
    <dbReference type="NCBI Taxonomy" id="575193"/>
    <lineage>
        <taxon>Bacteria</taxon>
        <taxon>Bacillati</taxon>
        <taxon>Actinomycetota</taxon>
        <taxon>Actinomycetes</taxon>
        <taxon>Streptosporangiales</taxon>
        <taxon>Streptosporangiaceae</taxon>
        <taxon>Planotetraspora</taxon>
    </lineage>
</organism>
<dbReference type="AlphaFoldDB" id="A0A8J3V8R5"/>
<accession>A0A8J3V8R5</accession>